<dbReference type="SMART" id="SM00382">
    <property type="entry name" value="AAA"/>
    <property type="match status" value="1"/>
</dbReference>
<evidence type="ECO:0000256" key="12">
    <source>
        <dbReference type="ARBA" id="ARBA00022989"/>
    </source>
</evidence>
<evidence type="ECO:0000256" key="13">
    <source>
        <dbReference type="ARBA" id="ARBA00023049"/>
    </source>
</evidence>
<feature type="domain" description="AAA+ ATPase" evidence="16">
    <location>
        <begin position="421"/>
        <end position="559"/>
    </location>
</feature>
<comment type="similarity">
    <text evidence="4">In the N-terminal section; belongs to the AAA ATPase family.</text>
</comment>
<comment type="similarity">
    <text evidence="3">In the C-terminal section; belongs to the peptidase M41 family.</text>
</comment>
<feature type="region of interest" description="Disordered" evidence="15">
    <location>
        <begin position="214"/>
        <end position="234"/>
    </location>
</feature>
<dbReference type="GO" id="GO:0016887">
    <property type="term" value="F:ATP hydrolysis activity"/>
    <property type="evidence" value="ECO:0007669"/>
    <property type="project" value="InterPro"/>
</dbReference>
<evidence type="ECO:0000256" key="15">
    <source>
        <dbReference type="SAM" id="MobiDB-lite"/>
    </source>
</evidence>
<feature type="region of interest" description="Disordered" evidence="15">
    <location>
        <begin position="44"/>
        <end position="77"/>
    </location>
</feature>
<dbReference type="Gene3D" id="3.40.50.300">
    <property type="entry name" value="P-loop containing nucleotide triphosphate hydrolases"/>
    <property type="match status" value="1"/>
</dbReference>
<evidence type="ECO:0000256" key="2">
    <source>
        <dbReference type="ARBA" id="ARBA00004370"/>
    </source>
</evidence>
<keyword evidence="7" id="KW-0479">Metal-binding</keyword>
<dbReference type="GO" id="GO:0006508">
    <property type="term" value="P:proteolysis"/>
    <property type="evidence" value="ECO:0007669"/>
    <property type="project" value="UniProtKB-KW"/>
</dbReference>
<dbReference type="InterPro" id="IPR027417">
    <property type="entry name" value="P-loop_NTPase"/>
</dbReference>
<dbReference type="GO" id="GO:0045037">
    <property type="term" value="P:protein import into chloroplast stroma"/>
    <property type="evidence" value="ECO:0007669"/>
    <property type="project" value="TreeGrafter"/>
</dbReference>
<evidence type="ECO:0000256" key="11">
    <source>
        <dbReference type="ARBA" id="ARBA00022840"/>
    </source>
</evidence>
<keyword evidence="11" id="KW-0067">ATP-binding</keyword>
<evidence type="ECO:0000256" key="6">
    <source>
        <dbReference type="ARBA" id="ARBA00022692"/>
    </source>
</evidence>
<dbReference type="PROSITE" id="PS00674">
    <property type="entry name" value="AAA"/>
    <property type="match status" value="1"/>
</dbReference>
<dbReference type="PANTHER" id="PTHR23076:SF37">
    <property type="entry name" value="ATP-DEPENDENT ZINC METALLOPROTEASE FTSH 4, MITOCHONDRIAL"/>
    <property type="match status" value="1"/>
</dbReference>
<evidence type="ECO:0000256" key="4">
    <source>
        <dbReference type="ARBA" id="ARBA00010550"/>
    </source>
</evidence>
<dbReference type="GO" id="GO:0004222">
    <property type="term" value="F:metalloendopeptidase activity"/>
    <property type="evidence" value="ECO:0007669"/>
    <property type="project" value="InterPro"/>
</dbReference>
<keyword evidence="13" id="KW-0482">Metalloprotease</keyword>
<dbReference type="InterPro" id="IPR037219">
    <property type="entry name" value="Peptidase_M41-like"/>
</dbReference>
<dbReference type="PANTHER" id="PTHR23076">
    <property type="entry name" value="METALLOPROTEASE M41 FTSH"/>
    <property type="match status" value="1"/>
</dbReference>
<dbReference type="InterPro" id="IPR000642">
    <property type="entry name" value="Peptidase_M41"/>
</dbReference>
<feature type="region of interest" description="Disordered" evidence="15">
    <location>
        <begin position="922"/>
        <end position="952"/>
    </location>
</feature>
<feature type="region of interest" description="Disordered" evidence="15">
    <location>
        <begin position="104"/>
        <end position="126"/>
    </location>
</feature>
<feature type="compositionally biased region" description="Low complexity" evidence="15">
    <location>
        <begin position="47"/>
        <end position="62"/>
    </location>
</feature>
<comment type="caution">
    <text evidence="17">The sequence shown here is derived from an EMBL/GenBank/DDBJ whole genome shotgun (WGS) entry which is preliminary data.</text>
</comment>
<reference evidence="17" key="1">
    <citation type="journal article" date="2019" name="Plant J.">
        <title>Chlorella vulgaris genome assembly and annotation reveals the molecular basis for metabolic acclimation to high light conditions.</title>
        <authorList>
            <person name="Cecchin M."/>
            <person name="Marcolungo L."/>
            <person name="Rossato M."/>
            <person name="Girolomoni L."/>
            <person name="Cosentino E."/>
            <person name="Cuine S."/>
            <person name="Li-Beisson Y."/>
            <person name="Delledonne M."/>
            <person name="Ballottari M."/>
        </authorList>
    </citation>
    <scope>NUCLEOTIDE SEQUENCE</scope>
    <source>
        <strain evidence="17">211/11P</strain>
    </source>
</reference>
<organism evidence="17 18">
    <name type="scientific">Chlorella vulgaris</name>
    <name type="common">Green alga</name>
    <dbReference type="NCBI Taxonomy" id="3077"/>
    <lineage>
        <taxon>Eukaryota</taxon>
        <taxon>Viridiplantae</taxon>
        <taxon>Chlorophyta</taxon>
        <taxon>core chlorophytes</taxon>
        <taxon>Trebouxiophyceae</taxon>
        <taxon>Chlorellales</taxon>
        <taxon>Chlorellaceae</taxon>
        <taxon>Chlorella clade</taxon>
        <taxon>Chlorella</taxon>
    </lineage>
</organism>
<dbReference type="CDD" id="cd19501">
    <property type="entry name" value="RecA-like_FtsH"/>
    <property type="match status" value="1"/>
</dbReference>
<dbReference type="Gene3D" id="1.10.8.60">
    <property type="match status" value="1"/>
</dbReference>
<gene>
    <name evidence="17" type="ORF">D9Q98_004305</name>
</gene>
<dbReference type="SUPFAM" id="SSF140990">
    <property type="entry name" value="FtsH protease domain-like"/>
    <property type="match status" value="1"/>
</dbReference>
<keyword evidence="6" id="KW-0812">Transmembrane</keyword>
<comment type="subcellular location">
    <subcellularLocation>
        <location evidence="2">Membrane</location>
    </subcellularLocation>
</comment>
<keyword evidence="8" id="KW-0547">Nucleotide-binding</keyword>
<keyword evidence="12" id="KW-1133">Transmembrane helix</keyword>
<dbReference type="EMBL" id="SIDB01000005">
    <property type="protein sequence ID" value="KAI3432765.1"/>
    <property type="molecule type" value="Genomic_DNA"/>
</dbReference>
<dbReference type="GO" id="GO:0009507">
    <property type="term" value="C:chloroplast"/>
    <property type="evidence" value="ECO:0007669"/>
    <property type="project" value="TreeGrafter"/>
</dbReference>
<comment type="cofactor">
    <cofactor evidence="1">
        <name>Zn(2+)</name>
        <dbReference type="ChEBI" id="CHEBI:29105"/>
    </cofactor>
</comment>
<dbReference type="Pfam" id="PF00004">
    <property type="entry name" value="AAA"/>
    <property type="match status" value="1"/>
</dbReference>
<evidence type="ECO:0000256" key="8">
    <source>
        <dbReference type="ARBA" id="ARBA00022741"/>
    </source>
</evidence>
<dbReference type="GO" id="GO:0046872">
    <property type="term" value="F:metal ion binding"/>
    <property type="evidence" value="ECO:0007669"/>
    <property type="project" value="UniProtKB-KW"/>
</dbReference>
<dbReference type="AlphaFoldDB" id="A0A9D4TS46"/>
<dbReference type="OrthoDB" id="511013at2759"/>
<dbReference type="FunFam" id="3.40.50.300:FF:000001">
    <property type="entry name" value="ATP-dependent zinc metalloprotease FtsH"/>
    <property type="match status" value="1"/>
</dbReference>
<keyword evidence="5" id="KW-0645">Protease</keyword>
<proteinExistence type="inferred from homology"/>
<dbReference type="InterPro" id="IPR041569">
    <property type="entry name" value="AAA_lid_3"/>
</dbReference>
<evidence type="ECO:0000259" key="16">
    <source>
        <dbReference type="SMART" id="SM00382"/>
    </source>
</evidence>
<keyword evidence="14" id="KW-0472">Membrane</keyword>
<evidence type="ECO:0000313" key="17">
    <source>
        <dbReference type="EMBL" id="KAI3432765.1"/>
    </source>
</evidence>
<keyword evidence="18" id="KW-1185">Reference proteome</keyword>
<evidence type="ECO:0000256" key="5">
    <source>
        <dbReference type="ARBA" id="ARBA00022670"/>
    </source>
</evidence>
<dbReference type="SUPFAM" id="SSF52540">
    <property type="entry name" value="P-loop containing nucleoside triphosphate hydrolases"/>
    <property type="match status" value="1"/>
</dbReference>
<dbReference type="GO" id="GO:0016020">
    <property type="term" value="C:membrane"/>
    <property type="evidence" value="ECO:0007669"/>
    <property type="project" value="UniProtKB-SubCell"/>
</dbReference>
<evidence type="ECO:0000256" key="14">
    <source>
        <dbReference type="ARBA" id="ARBA00023136"/>
    </source>
</evidence>
<evidence type="ECO:0000256" key="1">
    <source>
        <dbReference type="ARBA" id="ARBA00001947"/>
    </source>
</evidence>
<evidence type="ECO:0000256" key="9">
    <source>
        <dbReference type="ARBA" id="ARBA00022801"/>
    </source>
</evidence>
<sequence length="952" mass="102446">MQTPLLRPRTRASCSQRFAAARAVLSPPPAACALRLPHTRRRVLACRSSSTSSSEQPQQPEQQPHRPREQQPPSQRLRLSSWVAGALPGAALLAASLLLPMRPAHAAGSGSPPGGTQLPAAHTTSAAAEASASYSAAGAAAQQPAWAQQQQEVQQQGVQQQQGWRDTGILLAAKNRDKITLMTPEELTQTGNAAVNKLLEAQGLSPKEMRAVKKKQLPSKGGQKVDPSVSLVPDPASIPSASEFKKANNFGLVTMWRPEHLRDMTYTQFWNLVRERKVEQVKYTNDRRSIIVTTKPTAPGGARTEKVGLPFDPQLLDHMVMHGVYIEADTPNPVMPLLHALARLIFPIAFSFLLIKFAFRLGSKKQRDRIFGGANLELVKPEDAQYSFKDIAGIDQVKEEITEIVQFLRDPNRFLSLGARSPAGVLMVGAPGTGKTLLAKAVAGESGVPFFSIAGTEFMEMFVGVGASRVRDIFKQARDNAPCILFIDEFDGVGQSRSYGGGGGDENVHTINQLLTEMDGFEDNTGIVVMAATNRPTALDAALTRPGRFDRIVHMPLPNVDGRVGILKVHARGKKMDPDLDYQKIARATAGFTGAELMNLMNQSAILAVRQQQTRISEAQVFEALENIQKDKMGGRGGAGGNGEADVVPPHQRRSIAVYEAARALIGYITPEFDEVQRVSVCPAGSNNGFTYFLPREETLESRVVTKGYMESKMVVALAGRSAERLVLGDANISTVGASQLQTANLIAREMIFRCGFSSRLGPVSMMDEEESYLGDNGHAIADISTEIAVIAFQEVEELVEAAEAKAYYGLARNYEALIALTEALIQRQSLTGEELRAVLEEHHVHRYANDSVEGYGWAPDGGLHWPGKAESLQEVSQQVADYLANQKAASGGEGGAAPRWWAPNSPYSVRTDIADLLQEGASLGRSGLAPSGNASGGNGGGDSGGGNGTAK</sequence>
<dbReference type="InterPro" id="IPR003960">
    <property type="entry name" value="ATPase_AAA_CS"/>
</dbReference>
<protein>
    <recommendedName>
        <fullName evidence="16">AAA+ ATPase domain-containing protein</fullName>
    </recommendedName>
</protein>
<keyword evidence="10" id="KW-0862">Zinc</keyword>
<dbReference type="FunFam" id="1.10.8.60:FF:000001">
    <property type="entry name" value="ATP-dependent zinc metalloprotease FtsH"/>
    <property type="match status" value="1"/>
</dbReference>
<reference evidence="17" key="2">
    <citation type="submission" date="2020-11" db="EMBL/GenBank/DDBJ databases">
        <authorList>
            <person name="Cecchin M."/>
            <person name="Marcolungo L."/>
            <person name="Rossato M."/>
            <person name="Girolomoni L."/>
            <person name="Cosentino E."/>
            <person name="Cuine S."/>
            <person name="Li-Beisson Y."/>
            <person name="Delledonne M."/>
            <person name="Ballottari M."/>
        </authorList>
    </citation>
    <scope>NUCLEOTIDE SEQUENCE</scope>
    <source>
        <strain evidence="17">211/11P</strain>
        <tissue evidence="17">Whole cell</tissue>
    </source>
</reference>
<dbReference type="Pfam" id="PF01434">
    <property type="entry name" value="Peptidase_M41"/>
    <property type="match status" value="1"/>
</dbReference>
<dbReference type="Proteomes" id="UP001055712">
    <property type="component" value="Unassembled WGS sequence"/>
</dbReference>
<dbReference type="GO" id="GO:0005524">
    <property type="term" value="F:ATP binding"/>
    <property type="evidence" value="ECO:0007669"/>
    <property type="project" value="UniProtKB-KW"/>
</dbReference>
<keyword evidence="9" id="KW-0378">Hydrolase</keyword>
<dbReference type="Pfam" id="PF17862">
    <property type="entry name" value="AAA_lid_3"/>
    <property type="match status" value="1"/>
</dbReference>
<dbReference type="GO" id="GO:0004176">
    <property type="term" value="F:ATP-dependent peptidase activity"/>
    <property type="evidence" value="ECO:0007669"/>
    <property type="project" value="InterPro"/>
</dbReference>
<evidence type="ECO:0000313" key="18">
    <source>
        <dbReference type="Proteomes" id="UP001055712"/>
    </source>
</evidence>
<dbReference type="InterPro" id="IPR003959">
    <property type="entry name" value="ATPase_AAA_core"/>
</dbReference>
<dbReference type="InterPro" id="IPR003593">
    <property type="entry name" value="AAA+_ATPase"/>
</dbReference>
<evidence type="ECO:0000256" key="10">
    <source>
        <dbReference type="ARBA" id="ARBA00022833"/>
    </source>
</evidence>
<accession>A0A9D4TS46</accession>
<evidence type="ECO:0000256" key="3">
    <source>
        <dbReference type="ARBA" id="ARBA00010044"/>
    </source>
</evidence>
<dbReference type="Gene3D" id="3.30.720.210">
    <property type="match status" value="1"/>
</dbReference>
<name>A0A9D4TS46_CHLVU</name>
<dbReference type="Gene3D" id="1.20.58.760">
    <property type="entry name" value="Peptidase M41"/>
    <property type="match status" value="1"/>
</dbReference>
<dbReference type="GO" id="GO:0010304">
    <property type="term" value="P:PSII associated light-harvesting complex II catabolic process"/>
    <property type="evidence" value="ECO:0007669"/>
    <property type="project" value="UniProtKB-ARBA"/>
</dbReference>
<feature type="compositionally biased region" description="Gly residues" evidence="15">
    <location>
        <begin position="935"/>
        <end position="952"/>
    </location>
</feature>
<evidence type="ECO:0000256" key="7">
    <source>
        <dbReference type="ARBA" id="ARBA00022723"/>
    </source>
</evidence>